<name>A0A7S0II84_MICPS</name>
<evidence type="ECO:0000259" key="1">
    <source>
        <dbReference type="PROSITE" id="PS50181"/>
    </source>
</evidence>
<protein>
    <recommendedName>
        <fullName evidence="1">F-box domain-containing protein</fullName>
    </recommendedName>
</protein>
<accession>A0A7S0II84</accession>
<sequence length="554" mass="61611">MASGSGDADAGVSGASILDLDAPTLGKVLAHLSPDEICRFSILSRSLHQAVDEPLWRELFLRVWDDPVWPVESYKELFLERDAALGNFKYYSELELHDFEAASPAQDSIAPIMWGAAGLEHMASHCRVLAAAVNASRHLSRTEETIRVNDLFERTCDMLERTEHYTKHNLRHREERRFNGPSMEERPTDHDLDKAIELYRKACRRAMYASSLMMSALITRSEVVRASLLREEIREDAKTLSVCLWAAAHNLLTKTPFRPFRYCVTDEESDEQDAYPVIGWTWDFPVHERETNDDAFAAALGGVPQTQAPGSATVPKFHKWERTPPSVAVALFAGPLALLGDGRESSHGVPLPSHPYLNPTDPVPSDGDDRVPIVPNVPGRGPWPRGGRPPHGQRLRLERIGEPSTATSMSGSWFGTRLSMSGSDSRDDYYRYSVDSVFRATLTVTPEGKVTGWIKDTVGNLTLRGKVHVDSEEQEVVLDGIYTDCGGFPGEMFGSLQHGRARLRLSGFASATLLAGDWTQFSGGRETRGVFCMWPNDEGKDSKEGMNRKRGDAR</sequence>
<proteinExistence type="predicted"/>
<feature type="domain" description="F-box" evidence="1">
    <location>
        <begin position="14"/>
        <end position="59"/>
    </location>
</feature>
<reference evidence="2" key="1">
    <citation type="submission" date="2021-01" db="EMBL/GenBank/DDBJ databases">
        <authorList>
            <person name="Corre E."/>
            <person name="Pelletier E."/>
            <person name="Niang G."/>
            <person name="Scheremetjew M."/>
            <person name="Finn R."/>
            <person name="Kale V."/>
            <person name="Holt S."/>
            <person name="Cochrane G."/>
            <person name="Meng A."/>
            <person name="Brown T."/>
            <person name="Cohen L."/>
        </authorList>
    </citation>
    <scope>NUCLEOTIDE SEQUENCE</scope>
    <source>
        <strain evidence="2">CCMP1723</strain>
    </source>
</reference>
<dbReference type="PROSITE" id="PS50181">
    <property type="entry name" value="FBOX"/>
    <property type="match status" value="1"/>
</dbReference>
<evidence type="ECO:0000313" key="2">
    <source>
        <dbReference type="EMBL" id="CAD8522750.1"/>
    </source>
</evidence>
<organism evidence="2">
    <name type="scientific">Micromonas pusilla</name>
    <name type="common">Picoplanktonic green alga</name>
    <name type="synonym">Chromulina pusilla</name>
    <dbReference type="NCBI Taxonomy" id="38833"/>
    <lineage>
        <taxon>Eukaryota</taxon>
        <taxon>Viridiplantae</taxon>
        <taxon>Chlorophyta</taxon>
        <taxon>Mamiellophyceae</taxon>
        <taxon>Mamiellales</taxon>
        <taxon>Mamiellaceae</taxon>
        <taxon>Micromonas</taxon>
    </lineage>
</organism>
<dbReference type="Pfam" id="PF00646">
    <property type="entry name" value="F-box"/>
    <property type="match status" value="1"/>
</dbReference>
<dbReference type="SUPFAM" id="SSF81383">
    <property type="entry name" value="F-box domain"/>
    <property type="match status" value="1"/>
</dbReference>
<dbReference type="EMBL" id="HBEQ01012133">
    <property type="protein sequence ID" value="CAD8522750.1"/>
    <property type="molecule type" value="Transcribed_RNA"/>
</dbReference>
<dbReference type="InterPro" id="IPR036047">
    <property type="entry name" value="F-box-like_dom_sf"/>
</dbReference>
<dbReference type="AlphaFoldDB" id="A0A7S0II84"/>
<dbReference type="InterPro" id="IPR001810">
    <property type="entry name" value="F-box_dom"/>
</dbReference>
<gene>
    <name evidence="2" type="ORF">MCOM1403_LOCUS9774</name>
</gene>